<reference evidence="1" key="1">
    <citation type="submission" date="2018-05" db="EMBL/GenBank/DDBJ databases">
        <authorList>
            <person name="Lanie J.A."/>
            <person name="Ng W.-L."/>
            <person name="Kazmierczak K.M."/>
            <person name="Andrzejewski T.M."/>
            <person name="Davidsen T.M."/>
            <person name="Wayne K.J."/>
            <person name="Tettelin H."/>
            <person name="Glass J.I."/>
            <person name="Rusch D."/>
            <person name="Podicherti R."/>
            <person name="Tsui H.-C.T."/>
            <person name="Winkler M.E."/>
        </authorList>
    </citation>
    <scope>NUCLEOTIDE SEQUENCE</scope>
</reference>
<protein>
    <recommendedName>
        <fullName evidence="2">Membrane protein insertion efficiency factor YidD</fullName>
    </recommendedName>
</protein>
<gene>
    <name evidence="1" type="ORF">METZ01_LOCUS2439</name>
</gene>
<dbReference type="EMBL" id="UINC01000124">
    <property type="protein sequence ID" value="SUZ49585.1"/>
    <property type="molecule type" value="Genomic_DNA"/>
</dbReference>
<sequence length="77" mass="8769">MLKPLLIRLITFYQLTLSLLIGNDCRFYPTCSQYTKEAIEKHGSIKGSWLGVRRICSCHPWHEGGFDPVPGTEKTSE</sequence>
<evidence type="ECO:0008006" key="2">
    <source>
        <dbReference type="Google" id="ProtNLM"/>
    </source>
</evidence>
<dbReference type="PANTHER" id="PTHR33383">
    <property type="entry name" value="MEMBRANE PROTEIN INSERTION EFFICIENCY FACTOR-RELATED"/>
    <property type="match status" value="1"/>
</dbReference>
<dbReference type="InterPro" id="IPR002696">
    <property type="entry name" value="Membr_insert_effic_factor_YidD"/>
</dbReference>
<dbReference type="AlphaFoldDB" id="A0A381N4X2"/>
<organism evidence="1">
    <name type="scientific">marine metagenome</name>
    <dbReference type="NCBI Taxonomy" id="408172"/>
    <lineage>
        <taxon>unclassified sequences</taxon>
        <taxon>metagenomes</taxon>
        <taxon>ecological metagenomes</taxon>
    </lineage>
</organism>
<dbReference type="Pfam" id="PF01809">
    <property type="entry name" value="YidD"/>
    <property type="match status" value="1"/>
</dbReference>
<name>A0A381N4X2_9ZZZZ</name>
<dbReference type="HAMAP" id="MF_00386">
    <property type="entry name" value="UPF0161_YidD"/>
    <property type="match status" value="1"/>
</dbReference>
<dbReference type="PANTHER" id="PTHR33383:SF1">
    <property type="entry name" value="MEMBRANE PROTEIN INSERTION EFFICIENCY FACTOR-RELATED"/>
    <property type="match status" value="1"/>
</dbReference>
<dbReference type="NCBIfam" id="TIGR00278">
    <property type="entry name" value="membrane protein insertion efficiency factor YidD"/>
    <property type="match status" value="1"/>
</dbReference>
<dbReference type="SMART" id="SM01234">
    <property type="entry name" value="Haemolytic"/>
    <property type="match status" value="1"/>
</dbReference>
<accession>A0A381N4X2</accession>
<evidence type="ECO:0000313" key="1">
    <source>
        <dbReference type="EMBL" id="SUZ49585.1"/>
    </source>
</evidence>
<proteinExistence type="inferred from homology"/>